<proteinExistence type="predicted"/>
<name>A0A6I4TXJ0_9SPHN</name>
<sequence length="402" mass="44195">MSGRRLIVTTLDLPYPPNYGHKVDQFNRWKGFAEAGWKLRLICWKSPIDPEGAPGDLDALRSIFESIEVIPIGHDTGSFLRRLVRLPLYPSHVSARIPDRVTLNRLTAEAKAFAPDAVVNDGIYGGFLGNHLARACGVPAILRGHNVEFRYFAQQSRLARSTKARITTTLARLGLKRWEDRMTRESAWSFQISADDFDYWRGQGVQNLSWAPTVYPGSAHGTLIPATERQFDVGYIGNMRLPNNLAGLIWFVNEVLPILRQLRPGVTLRFAGANPSQEALALFATAPDIVLVPNAPSADEILAQSRVLVNPILSGSGVNVKSIDMLRYDAPIVTTRIGVQGFPADMQDQFVVRDDAAGFAKAIAESLADPVAPAGRAEARAVFGQTGLDAQIAEYQRLLRQG</sequence>
<keyword evidence="1" id="KW-0808">Transferase</keyword>
<evidence type="ECO:0000313" key="1">
    <source>
        <dbReference type="EMBL" id="MXO99950.1"/>
    </source>
</evidence>
<dbReference type="EMBL" id="WTYJ01000002">
    <property type="protein sequence ID" value="MXO99950.1"/>
    <property type="molecule type" value="Genomic_DNA"/>
</dbReference>
<organism evidence="1 2">
    <name type="scientific">Croceibacterium xixiisoli</name>
    <dbReference type="NCBI Taxonomy" id="1476466"/>
    <lineage>
        <taxon>Bacteria</taxon>
        <taxon>Pseudomonadati</taxon>
        <taxon>Pseudomonadota</taxon>
        <taxon>Alphaproteobacteria</taxon>
        <taxon>Sphingomonadales</taxon>
        <taxon>Erythrobacteraceae</taxon>
        <taxon>Croceibacterium</taxon>
    </lineage>
</organism>
<dbReference type="OrthoDB" id="9807209at2"/>
<dbReference type="RefSeq" id="WP_161391628.1">
    <property type="nucleotide sequence ID" value="NZ_JBHSCP010000001.1"/>
</dbReference>
<reference evidence="1 2" key="1">
    <citation type="submission" date="2019-12" db="EMBL/GenBank/DDBJ databases">
        <title>Genomic-based taxomic classification of the family Erythrobacteraceae.</title>
        <authorList>
            <person name="Xu L."/>
        </authorList>
    </citation>
    <scope>NUCLEOTIDE SEQUENCE [LARGE SCALE GENOMIC DNA]</scope>
    <source>
        <strain evidence="1 2">S36</strain>
    </source>
</reference>
<evidence type="ECO:0000313" key="2">
    <source>
        <dbReference type="Proteomes" id="UP000469430"/>
    </source>
</evidence>
<comment type="caution">
    <text evidence="1">The sequence shown here is derived from an EMBL/GenBank/DDBJ whole genome shotgun (WGS) entry which is preliminary data.</text>
</comment>
<dbReference type="AlphaFoldDB" id="A0A6I4TXJ0"/>
<keyword evidence="2" id="KW-1185">Reference proteome</keyword>
<dbReference type="Gene3D" id="3.40.50.2000">
    <property type="entry name" value="Glycogen Phosphorylase B"/>
    <property type="match status" value="2"/>
</dbReference>
<accession>A0A6I4TXJ0</accession>
<dbReference type="GO" id="GO:0016740">
    <property type="term" value="F:transferase activity"/>
    <property type="evidence" value="ECO:0007669"/>
    <property type="project" value="UniProtKB-KW"/>
</dbReference>
<protein>
    <submittedName>
        <fullName evidence="1">Glycosyltransferase</fullName>
    </submittedName>
</protein>
<dbReference type="SUPFAM" id="SSF53756">
    <property type="entry name" value="UDP-Glycosyltransferase/glycogen phosphorylase"/>
    <property type="match status" value="1"/>
</dbReference>
<dbReference type="Pfam" id="PF13692">
    <property type="entry name" value="Glyco_trans_1_4"/>
    <property type="match status" value="1"/>
</dbReference>
<dbReference type="Proteomes" id="UP000469430">
    <property type="component" value="Unassembled WGS sequence"/>
</dbReference>
<gene>
    <name evidence="1" type="ORF">GRI97_13230</name>
</gene>